<accession>A0A060BVX7</accession>
<dbReference type="EMBL" id="KF117676">
    <property type="protein sequence ID" value="AIA84935.1"/>
    <property type="molecule type" value="Genomic_DNA"/>
</dbReference>
<proteinExistence type="predicted"/>
<keyword evidence="1" id="KW-0472">Membrane</keyword>
<sequence length="63" mass="6526">MYGGYHWIASGSQGVVTPTGTIVLSALAVILGMQFLLGFIGADVASVPARPIHKKNRNTVDAG</sequence>
<keyword evidence="1" id="KW-0812">Transmembrane</keyword>
<feature type="transmembrane region" description="Helical" evidence="1">
    <location>
        <begin position="22"/>
        <end position="47"/>
    </location>
</feature>
<evidence type="ECO:0000256" key="1">
    <source>
        <dbReference type="SAM" id="Phobius"/>
    </source>
</evidence>
<dbReference type="AlphaFoldDB" id="A0A060BVX7"/>
<name>A0A060BVX7_9PSED</name>
<reference evidence="2" key="1">
    <citation type="journal article" date="2013" name="Environ. Microbiol.">
        <title>Seasonally variable intestinal metagenomes of the red palm weevil (Rhynchophorus ferrugineus).</title>
        <authorList>
            <person name="Jia S."/>
            <person name="Zhang X."/>
            <person name="Zhang G."/>
            <person name="Yin A."/>
            <person name="Zhang S."/>
            <person name="Li F."/>
            <person name="Wang L."/>
            <person name="Zhao D."/>
            <person name="Yun Q."/>
            <person name="Tala"/>
            <person name="Wang J."/>
            <person name="Sun G."/>
            <person name="Baabdullah M."/>
            <person name="Yu X."/>
            <person name="Hu S."/>
            <person name="Al-Mssallem I.S."/>
            <person name="Yu J."/>
        </authorList>
    </citation>
    <scope>NUCLEOTIDE SEQUENCE</scope>
</reference>
<protein>
    <submittedName>
        <fullName evidence="2">CAZy families GT2 protein</fullName>
    </submittedName>
</protein>
<organism evidence="2">
    <name type="scientific">uncultured Pseudomonas sp</name>
    <dbReference type="NCBI Taxonomy" id="114707"/>
    <lineage>
        <taxon>Bacteria</taxon>
        <taxon>Pseudomonadati</taxon>
        <taxon>Pseudomonadota</taxon>
        <taxon>Gammaproteobacteria</taxon>
        <taxon>Pseudomonadales</taxon>
        <taxon>Pseudomonadaceae</taxon>
        <taxon>Pseudomonas</taxon>
        <taxon>environmental samples</taxon>
    </lineage>
</organism>
<keyword evidence="1" id="KW-1133">Transmembrane helix</keyword>
<evidence type="ECO:0000313" key="2">
    <source>
        <dbReference type="EMBL" id="AIA84935.1"/>
    </source>
</evidence>